<feature type="region of interest" description="Disordered" evidence="1">
    <location>
        <begin position="187"/>
        <end position="206"/>
    </location>
</feature>
<gene>
    <name evidence="2" type="ORF">BOTBODRAFT_436914</name>
</gene>
<dbReference type="AlphaFoldDB" id="A0A067MUF6"/>
<evidence type="ECO:0000313" key="2">
    <source>
        <dbReference type="EMBL" id="KDQ19348.1"/>
    </source>
</evidence>
<sequence length="340" mass="36561">MLSGNYSAHNYNDTFAVPSRSPEIQNTPSLPRPFSQKRRHDSGSTNNSNLFKRIKPGESAARPISVSSGSLSESLSLSPWSNGESSPASHTFVSPTSHRLLSSPSRVSISPELPAERDSALGVIQFAESPWVVATRLMGLPIPTMSLEPSTLPDPWDPPEGNFPTERAGADYRVGFDYDADCCVPPPALEEYDRGADDAEGDDGPMWSAAAAAEQDDNVEHDVFQHSGPEPDDGSGNPNPSSEESMRRWSAESAMSLSDLIDGIEDPHEEESPTASTSDASLAPEVVPMEEVDSVPLVDAPVRAFGPSSRVSKASSGSLHAGRRYMWTNLFDDDGSEEEE</sequence>
<feature type="compositionally biased region" description="Polar residues" evidence="1">
    <location>
        <begin position="1"/>
        <end position="13"/>
    </location>
</feature>
<name>A0A067MUF6_BOTB1</name>
<accession>A0A067MUF6</accession>
<feature type="compositionally biased region" description="Polar residues" evidence="1">
    <location>
        <begin position="82"/>
        <end position="106"/>
    </location>
</feature>
<dbReference type="EMBL" id="KL198019">
    <property type="protein sequence ID" value="KDQ19348.1"/>
    <property type="molecule type" value="Genomic_DNA"/>
</dbReference>
<evidence type="ECO:0000313" key="3">
    <source>
        <dbReference type="Proteomes" id="UP000027195"/>
    </source>
</evidence>
<feature type="compositionally biased region" description="Low complexity" evidence="1">
    <location>
        <begin position="65"/>
        <end position="81"/>
    </location>
</feature>
<proteinExistence type="predicted"/>
<dbReference type="HOGENOM" id="CLU_816345_0_0_1"/>
<reference evidence="3" key="1">
    <citation type="journal article" date="2014" name="Proc. Natl. Acad. Sci. U.S.A.">
        <title>Extensive sampling of basidiomycete genomes demonstrates inadequacy of the white-rot/brown-rot paradigm for wood decay fungi.</title>
        <authorList>
            <person name="Riley R."/>
            <person name="Salamov A.A."/>
            <person name="Brown D.W."/>
            <person name="Nagy L.G."/>
            <person name="Floudas D."/>
            <person name="Held B.W."/>
            <person name="Levasseur A."/>
            <person name="Lombard V."/>
            <person name="Morin E."/>
            <person name="Otillar R."/>
            <person name="Lindquist E.A."/>
            <person name="Sun H."/>
            <person name="LaButti K.M."/>
            <person name="Schmutz J."/>
            <person name="Jabbour D."/>
            <person name="Luo H."/>
            <person name="Baker S.E."/>
            <person name="Pisabarro A.G."/>
            <person name="Walton J.D."/>
            <person name="Blanchette R.A."/>
            <person name="Henrissat B."/>
            <person name="Martin F."/>
            <person name="Cullen D."/>
            <person name="Hibbett D.S."/>
            <person name="Grigoriev I.V."/>
        </authorList>
    </citation>
    <scope>NUCLEOTIDE SEQUENCE [LARGE SCALE GENOMIC DNA]</scope>
    <source>
        <strain evidence="3">FD-172 SS1</strain>
    </source>
</reference>
<organism evidence="2 3">
    <name type="scientific">Botryobasidium botryosum (strain FD-172 SS1)</name>
    <dbReference type="NCBI Taxonomy" id="930990"/>
    <lineage>
        <taxon>Eukaryota</taxon>
        <taxon>Fungi</taxon>
        <taxon>Dikarya</taxon>
        <taxon>Basidiomycota</taxon>
        <taxon>Agaricomycotina</taxon>
        <taxon>Agaricomycetes</taxon>
        <taxon>Cantharellales</taxon>
        <taxon>Botryobasidiaceae</taxon>
        <taxon>Botryobasidium</taxon>
    </lineage>
</organism>
<feature type="region of interest" description="Disordered" evidence="1">
    <location>
        <begin position="1"/>
        <end position="106"/>
    </location>
</feature>
<dbReference type="InParanoid" id="A0A067MUF6"/>
<protein>
    <submittedName>
        <fullName evidence="2">Uncharacterized protein</fullName>
    </submittedName>
</protein>
<keyword evidence="3" id="KW-1185">Reference proteome</keyword>
<dbReference type="Proteomes" id="UP000027195">
    <property type="component" value="Unassembled WGS sequence"/>
</dbReference>
<evidence type="ECO:0000256" key="1">
    <source>
        <dbReference type="SAM" id="MobiDB-lite"/>
    </source>
</evidence>
<feature type="region of interest" description="Disordered" evidence="1">
    <location>
        <begin position="222"/>
        <end position="288"/>
    </location>
</feature>